<dbReference type="InterPro" id="IPR022310">
    <property type="entry name" value="NAD/GMP_synthase"/>
</dbReference>
<dbReference type="InterPro" id="IPR014729">
    <property type="entry name" value="Rossmann-like_a/b/a_fold"/>
</dbReference>
<keyword evidence="5" id="KW-0520">NAD</keyword>
<dbReference type="GO" id="GO:0009435">
    <property type="term" value="P:NAD+ biosynthetic process"/>
    <property type="evidence" value="ECO:0007669"/>
    <property type="project" value="UniProtKB-UniPathway"/>
</dbReference>
<dbReference type="Gene3D" id="3.40.50.620">
    <property type="entry name" value="HUPs"/>
    <property type="match status" value="1"/>
</dbReference>
<comment type="pathway">
    <text evidence="1">Cofactor biosynthesis; NAD(+) biosynthesis.</text>
</comment>
<dbReference type="GO" id="GO:0004359">
    <property type="term" value="F:glutaminase activity"/>
    <property type="evidence" value="ECO:0007669"/>
    <property type="project" value="InterPro"/>
</dbReference>
<feature type="non-terminal residue" evidence="7">
    <location>
        <position position="1"/>
    </location>
</feature>
<proteinExistence type="predicted"/>
<name>A0A383DKS8_9ZZZZ</name>
<dbReference type="AlphaFoldDB" id="A0A383DKS8"/>
<evidence type="ECO:0000313" key="7">
    <source>
        <dbReference type="EMBL" id="SVE44913.1"/>
    </source>
</evidence>
<dbReference type="FunFam" id="3.40.50.620:FF:000106">
    <property type="entry name" value="Glutamine-dependent NAD(+) synthetase"/>
    <property type="match status" value="1"/>
</dbReference>
<reference evidence="7" key="1">
    <citation type="submission" date="2018-05" db="EMBL/GenBank/DDBJ databases">
        <authorList>
            <person name="Lanie J.A."/>
            <person name="Ng W.-L."/>
            <person name="Kazmierczak K.M."/>
            <person name="Andrzejewski T.M."/>
            <person name="Davidsen T.M."/>
            <person name="Wayne K.J."/>
            <person name="Tettelin H."/>
            <person name="Glass J.I."/>
            <person name="Rusch D."/>
            <person name="Podicherti R."/>
            <person name="Tsui H.-C.T."/>
            <person name="Winkler M.E."/>
        </authorList>
    </citation>
    <scope>NUCLEOTIDE SEQUENCE</scope>
</reference>
<feature type="non-terminal residue" evidence="7">
    <location>
        <position position="235"/>
    </location>
</feature>
<keyword evidence="4" id="KW-0067">ATP-binding</keyword>
<dbReference type="GO" id="GO:0005737">
    <property type="term" value="C:cytoplasm"/>
    <property type="evidence" value="ECO:0007669"/>
    <property type="project" value="InterPro"/>
</dbReference>
<dbReference type="GO" id="GO:0005524">
    <property type="term" value="F:ATP binding"/>
    <property type="evidence" value="ECO:0007669"/>
    <property type="project" value="UniProtKB-KW"/>
</dbReference>
<gene>
    <name evidence="7" type="ORF">METZ01_LOCUS497767</name>
</gene>
<evidence type="ECO:0000256" key="2">
    <source>
        <dbReference type="ARBA" id="ARBA00022598"/>
    </source>
</evidence>
<dbReference type="Pfam" id="PF02540">
    <property type="entry name" value="NAD_synthase"/>
    <property type="match status" value="1"/>
</dbReference>
<evidence type="ECO:0000256" key="5">
    <source>
        <dbReference type="ARBA" id="ARBA00023027"/>
    </source>
</evidence>
<accession>A0A383DKS8</accession>
<organism evidence="7">
    <name type="scientific">marine metagenome</name>
    <dbReference type="NCBI Taxonomy" id="408172"/>
    <lineage>
        <taxon>unclassified sequences</taxon>
        <taxon>metagenomes</taxon>
        <taxon>ecological metagenomes</taxon>
    </lineage>
</organism>
<dbReference type="SUPFAM" id="SSF52402">
    <property type="entry name" value="Adenine nucleotide alpha hydrolases-like"/>
    <property type="match status" value="1"/>
</dbReference>
<dbReference type="UniPathway" id="UPA00253"/>
<dbReference type="PANTHER" id="PTHR23090">
    <property type="entry name" value="NH 3 /GLUTAMINE-DEPENDENT NAD + SYNTHETASE"/>
    <property type="match status" value="1"/>
</dbReference>
<feature type="domain" description="NAD/GMP synthase" evidence="6">
    <location>
        <begin position="22"/>
        <end position="233"/>
    </location>
</feature>
<dbReference type="NCBIfam" id="TIGR00552">
    <property type="entry name" value="nadE"/>
    <property type="match status" value="1"/>
</dbReference>
<sequence>VPAITGEVDPGCEDLEQAFGALVLGTRDYLHKSGFKKAVLGLSGGIDSALTAAVAAEALGPENVVGVTMPSRYSSAGSVSDSAALAGNLGITLEEIPIEKIFSSALETLAPVFDGLEEDVTEENIQARIRGLLLMALSNKLNALLLTTGNKSELAVGYCTLYGDMSGGLAVISDVPKTLVYRIAEWLNRDGEVIPPAIIEKPPSAELRPDQKDTDSLPAYEVLDGILEAYVEEGL</sequence>
<evidence type="ECO:0000259" key="6">
    <source>
        <dbReference type="Pfam" id="PF02540"/>
    </source>
</evidence>
<keyword evidence="3" id="KW-0547">Nucleotide-binding</keyword>
<evidence type="ECO:0000256" key="3">
    <source>
        <dbReference type="ARBA" id="ARBA00022741"/>
    </source>
</evidence>
<dbReference type="PANTHER" id="PTHR23090:SF9">
    <property type="entry name" value="GLUTAMINE-DEPENDENT NAD(+) SYNTHETASE"/>
    <property type="match status" value="1"/>
</dbReference>
<dbReference type="GO" id="GO:0003952">
    <property type="term" value="F:NAD+ synthase (glutamine-hydrolyzing) activity"/>
    <property type="evidence" value="ECO:0007669"/>
    <property type="project" value="InterPro"/>
</dbReference>
<evidence type="ECO:0000256" key="1">
    <source>
        <dbReference type="ARBA" id="ARBA00004790"/>
    </source>
</evidence>
<keyword evidence="2" id="KW-0436">Ligase</keyword>
<dbReference type="InterPro" id="IPR003694">
    <property type="entry name" value="NAD_synthase"/>
</dbReference>
<protein>
    <recommendedName>
        <fullName evidence="6">NAD/GMP synthase domain-containing protein</fullName>
    </recommendedName>
</protein>
<dbReference type="CDD" id="cd00553">
    <property type="entry name" value="NAD_synthase"/>
    <property type="match status" value="1"/>
</dbReference>
<dbReference type="EMBL" id="UINC01218049">
    <property type="protein sequence ID" value="SVE44913.1"/>
    <property type="molecule type" value="Genomic_DNA"/>
</dbReference>
<evidence type="ECO:0000256" key="4">
    <source>
        <dbReference type="ARBA" id="ARBA00022840"/>
    </source>
</evidence>